<name>A0A4C1T6Z9_EUMVA</name>
<proteinExistence type="predicted"/>
<accession>A0A4C1T6Z9</accession>
<dbReference type="AlphaFoldDB" id="A0A4C1T6Z9"/>
<sequence>MAAVYDCDGCTEMAAICKRRSLHIRTAYITYEEACSFVGHPRPLVSGHRYGTDHLLLPHARSSSRRRYDPDGPSDDSPLSGVQFVEYLVSAGDPEKVSVDLPSSSLTVTAISGSDGEVVGRRSVRTGETR</sequence>
<comment type="caution">
    <text evidence="2">The sequence shown here is derived from an EMBL/GenBank/DDBJ whole genome shotgun (WGS) entry which is preliminary data.</text>
</comment>
<gene>
    <name evidence="2" type="ORF">EVAR_77595_1</name>
</gene>
<evidence type="ECO:0000313" key="2">
    <source>
        <dbReference type="EMBL" id="GBP10192.1"/>
    </source>
</evidence>
<feature type="region of interest" description="Disordered" evidence="1">
    <location>
        <begin position="60"/>
        <end position="80"/>
    </location>
</feature>
<protein>
    <submittedName>
        <fullName evidence="2">Uncharacterized protein</fullName>
    </submittedName>
</protein>
<evidence type="ECO:0000256" key="1">
    <source>
        <dbReference type="SAM" id="MobiDB-lite"/>
    </source>
</evidence>
<dbReference type="Proteomes" id="UP000299102">
    <property type="component" value="Unassembled WGS sequence"/>
</dbReference>
<evidence type="ECO:0000313" key="3">
    <source>
        <dbReference type="Proteomes" id="UP000299102"/>
    </source>
</evidence>
<reference evidence="2 3" key="1">
    <citation type="journal article" date="2019" name="Commun. Biol.">
        <title>The bagworm genome reveals a unique fibroin gene that provides high tensile strength.</title>
        <authorList>
            <person name="Kono N."/>
            <person name="Nakamura H."/>
            <person name="Ohtoshi R."/>
            <person name="Tomita M."/>
            <person name="Numata K."/>
            <person name="Arakawa K."/>
        </authorList>
    </citation>
    <scope>NUCLEOTIDE SEQUENCE [LARGE SCALE GENOMIC DNA]</scope>
</reference>
<keyword evidence="3" id="KW-1185">Reference proteome</keyword>
<organism evidence="2 3">
    <name type="scientific">Eumeta variegata</name>
    <name type="common">Bagworm moth</name>
    <name type="synonym">Eumeta japonica</name>
    <dbReference type="NCBI Taxonomy" id="151549"/>
    <lineage>
        <taxon>Eukaryota</taxon>
        <taxon>Metazoa</taxon>
        <taxon>Ecdysozoa</taxon>
        <taxon>Arthropoda</taxon>
        <taxon>Hexapoda</taxon>
        <taxon>Insecta</taxon>
        <taxon>Pterygota</taxon>
        <taxon>Neoptera</taxon>
        <taxon>Endopterygota</taxon>
        <taxon>Lepidoptera</taxon>
        <taxon>Glossata</taxon>
        <taxon>Ditrysia</taxon>
        <taxon>Tineoidea</taxon>
        <taxon>Psychidae</taxon>
        <taxon>Oiketicinae</taxon>
        <taxon>Eumeta</taxon>
    </lineage>
</organism>
<dbReference type="EMBL" id="BGZK01000039">
    <property type="protein sequence ID" value="GBP10192.1"/>
    <property type="molecule type" value="Genomic_DNA"/>
</dbReference>